<evidence type="ECO:0000313" key="1">
    <source>
        <dbReference type="EMBL" id="TQM11100.1"/>
    </source>
</evidence>
<dbReference type="OrthoDB" id="3684592at2"/>
<dbReference type="Gene3D" id="3.40.50.1450">
    <property type="entry name" value="HybD-like"/>
    <property type="match status" value="1"/>
</dbReference>
<dbReference type="AlphaFoldDB" id="A0A543DP36"/>
<name>A0A543DP36_9PSEU</name>
<dbReference type="GO" id="GO:0008233">
    <property type="term" value="F:peptidase activity"/>
    <property type="evidence" value="ECO:0007669"/>
    <property type="project" value="UniProtKB-KW"/>
</dbReference>
<keyword evidence="2" id="KW-1185">Reference proteome</keyword>
<sequence>MSVLVGGVGELFQSDLDVGRRAVDLLLTGQLGPDVYIEELHYGAVAVAQRLEELRPDWLLLIGAVEWGGRPGEVRRRVVRDLSPAPDDVQAAVRDAAVGYVGIDLLLDVCAGFGALPSRTVLLEVEPARTGPGDELSDETHAALLEVQGLVRTELARRPLLEVVAQLHERCAGDRLEPSEALTTVRELLSELDRLDETGQWGAAFARRDRLRLQIAESHTSESMEHLDWALWWALIEELDRLQPLDAGLAGTDRC</sequence>
<dbReference type="RefSeq" id="WP_142054967.1">
    <property type="nucleotide sequence ID" value="NZ_VFPA01000002.1"/>
</dbReference>
<dbReference type="InterPro" id="IPR023430">
    <property type="entry name" value="Pept_HybD-like_dom_sf"/>
</dbReference>
<reference evidence="1 2" key="1">
    <citation type="submission" date="2019-06" db="EMBL/GenBank/DDBJ databases">
        <title>Sequencing the genomes of 1000 actinobacteria strains.</title>
        <authorList>
            <person name="Klenk H.-P."/>
        </authorList>
    </citation>
    <scope>NUCLEOTIDE SEQUENCE [LARGE SCALE GENOMIC DNA]</scope>
    <source>
        <strain evidence="1 2">DSM 45301</strain>
    </source>
</reference>
<dbReference type="Proteomes" id="UP000315677">
    <property type="component" value="Unassembled WGS sequence"/>
</dbReference>
<dbReference type="GO" id="GO:0006508">
    <property type="term" value="P:proteolysis"/>
    <property type="evidence" value="ECO:0007669"/>
    <property type="project" value="UniProtKB-KW"/>
</dbReference>
<proteinExistence type="predicted"/>
<keyword evidence="1" id="KW-0645">Protease</keyword>
<gene>
    <name evidence="1" type="ORF">FB558_3644</name>
</gene>
<dbReference type="SUPFAM" id="SSF53163">
    <property type="entry name" value="HybD-like"/>
    <property type="match status" value="1"/>
</dbReference>
<protein>
    <submittedName>
        <fullName evidence="1">Hydrogenase maturation protease</fullName>
    </submittedName>
</protein>
<organism evidence="1 2">
    <name type="scientific">Pseudonocardia kunmingensis</name>
    <dbReference type="NCBI Taxonomy" id="630975"/>
    <lineage>
        <taxon>Bacteria</taxon>
        <taxon>Bacillati</taxon>
        <taxon>Actinomycetota</taxon>
        <taxon>Actinomycetes</taxon>
        <taxon>Pseudonocardiales</taxon>
        <taxon>Pseudonocardiaceae</taxon>
        <taxon>Pseudonocardia</taxon>
    </lineage>
</organism>
<evidence type="ECO:0000313" key="2">
    <source>
        <dbReference type="Proteomes" id="UP000315677"/>
    </source>
</evidence>
<keyword evidence="1" id="KW-0378">Hydrolase</keyword>
<comment type="caution">
    <text evidence="1">The sequence shown here is derived from an EMBL/GenBank/DDBJ whole genome shotgun (WGS) entry which is preliminary data.</text>
</comment>
<dbReference type="EMBL" id="VFPA01000002">
    <property type="protein sequence ID" value="TQM11100.1"/>
    <property type="molecule type" value="Genomic_DNA"/>
</dbReference>
<accession>A0A543DP36</accession>